<organism evidence="1 2">
    <name type="scientific">Colobus angolensis palliatus</name>
    <name type="common">Peters' Angolan colobus</name>
    <dbReference type="NCBI Taxonomy" id="336983"/>
    <lineage>
        <taxon>Eukaryota</taxon>
        <taxon>Metazoa</taxon>
        <taxon>Chordata</taxon>
        <taxon>Craniata</taxon>
        <taxon>Vertebrata</taxon>
        <taxon>Euteleostomi</taxon>
        <taxon>Mammalia</taxon>
        <taxon>Eutheria</taxon>
        <taxon>Euarchontoglires</taxon>
        <taxon>Primates</taxon>
        <taxon>Haplorrhini</taxon>
        <taxon>Catarrhini</taxon>
        <taxon>Cercopithecidae</taxon>
        <taxon>Colobinae</taxon>
        <taxon>Colobus</taxon>
    </lineage>
</organism>
<name>A0A2K5IKX1_COLAP</name>
<dbReference type="OMA" id="ERTEAYS"/>
<evidence type="ECO:0000313" key="2">
    <source>
        <dbReference type="Proteomes" id="UP000233080"/>
    </source>
</evidence>
<proteinExistence type="predicted"/>
<accession>A0A2K5IKX1</accession>
<reference evidence="1" key="1">
    <citation type="submission" date="2025-08" db="UniProtKB">
        <authorList>
            <consortium name="Ensembl"/>
        </authorList>
    </citation>
    <scope>IDENTIFICATION</scope>
</reference>
<dbReference type="AlphaFoldDB" id="A0A2K5IKX1"/>
<protein>
    <submittedName>
        <fullName evidence="1">Uncharacterized protein</fullName>
    </submittedName>
</protein>
<keyword evidence="2" id="KW-1185">Reference proteome</keyword>
<reference evidence="1" key="2">
    <citation type="submission" date="2025-09" db="UniProtKB">
        <authorList>
            <consortium name="Ensembl"/>
        </authorList>
    </citation>
    <scope>IDENTIFICATION</scope>
</reference>
<evidence type="ECO:0000313" key="1">
    <source>
        <dbReference type="Ensembl" id="ENSCANP00000017319.1"/>
    </source>
</evidence>
<dbReference type="Ensembl" id="ENSCANT00000040266.1">
    <property type="protein sequence ID" value="ENSCANP00000017319.1"/>
    <property type="gene ID" value="ENSCANG00000032116.1"/>
</dbReference>
<dbReference type="Proteomes" id="UP000233080">
    <property type="component" value="Unassembled WGS sequence"/>
</dbReference>
<sequence>MSVSEDGGLGHICVWACLCILHGCPDFRTSGEPILLTLKASSLSLAIAFERTEACSLCVSTRDCAVVSPDVHADLVLSICRDDGASEAGMVLPGLLFYLFPPCVVSACDSSRICSATQCALQL</sequence>